<dbReference type="STRING" id="4072.A0A2G2ZNZ4"/>
<dbReference type="EMBL" id="AYRZ02000004">
    <property type="protein sequence ID" value="PHT83671.1"/>
    <property type="molecule type" value="Genomic_DNA"/>
</dbReference>
<dbReference type="GO" id="GO:0071038">
    <property type="term" value="P:TRAMP-dependent tRNA surveillance pathway"/>
    <property type="evidence" value="ECO:0000318"/>
    <property type="project" value="GO_Central"/>
</dbReference>
<dbReference type="GO" id="GO:0016075">
    <property type="term" value="P:rRNA catabolic process"/>
    <property type="evidence" value="ECO:0000318"/>
    <property type="project" value="GO_Central"/>
</dbReference>
<dbReference type="AlphaFoldDB" id="A0A2G2ZNZ4"/>
<dbReference type="GO" id="GO:0000176">
    <property type="term" value="C:nuclear exosome (RNase complex)"/>
    <property type="evidence" value="ECO:0000318"/>
    <property type="project" value="GO_Central"/>
</dbReference>
<comment type="caution">
    <text evidence="1">The sequence shown here is derived from an EMBL/GenBank/DDBJ whole genome shotgun (WGS) entry which is preliminary data.</text>
</comment>
<accession>A0A2G2ZNZ4</accession>
<dbReference type="GO" id="GO:0034476">
    <property type="term" value="P:U5 snRNA 3'-end processing"/>
    <property type="evidence" value="ECO:0000318"/>
    <property type="project" value="GO_Central"/>
</dbReference>
<sequence>MAANILVELIFSSVDPSVEATTPSACAVSLAICRFRASAEDMARGCWHGKLERVVLGWRKAAWMAYLDMYFLDVDASLFDATLLSAVALFSHLNIPFVSLNDYRQIVLVSELFGC</sequence>
<dbReference type="GO" id="GO:0071028">
    <property type="term" value="P:nuclear mRNA surveillance"/>
    <property type="evidence" value="ECO:0000318"/>
    <property type="project" value="GO_Central"/>
</dbReference>
<dbReference type="InterPro" id="IPR027408">
    <property type="entry name" value="PNPase/RNase_PH_dom_sf"/>
</dbReference>
<gene>
    <name evidence="1" type="ORF">T459_12114</name>
</gene>
<dbReference type="Gramene" id="PHT83671">
    <property type="protein sequence ID" value="PHT83671"/>
    <property type="gene ID" value="T459_12114"/>
</dbReference>
<evidence type="ECO:0000313" key="2">
    <source>
        <dbReference type="Proteomes" id="UP000222542"/>
    </source>
</evidence>
<dbReference type="GO" id="GO:0000467">
    <property type="term" value="P:exonucleolytic trimming to generate mature 3'-end of 5.8S rRNA from tricistronic rRNA transcript (SSU-rRNA, 5.8S rRNA, LSU-rRNA)"/>
    <property type="evidence" value="ECO:0000318"/>
    <property type="project" value="GO_Central"/>
</dbReference>
<reference evidence="1 2" key="2">
    <citation type="journal article" date="2017" name="Genome Biol.">
        <title>New reference genome sequences of hot pepper reveal the massive evolution of plant disease-resistance genes by retroduplication.</title>
        <authorList>
            <person name="Kim S."/>
            <person name="Park J."/>
            <person name="Yeom S.I."/>
            <person name="Kim Y.M."/>
            <person name="Seo E."/>
            <person name="Kim K.T."/>
            <person name="Kim M.S."/>
            <person name="Lee J.M."/>
            <person name="Cheong K."/>
            <person name="Shin H.S."/>
            <person name="Kim S.B."/>
            <person name="Han K."/>
            <person name="Lee J."/>
            <person name="Park M."/>
            <person name="Lee H.A."/>
            <person name="Lee H.Y."/>
            <person name="Lee Y."/>
            <person name="Oh S."/>
            <person name="Lee J.H."/>
            <person name="Choi E."/>
            <person name="Choi E."/>
            <person name="Lee S.E."/>
            <person name="Jeon J."/>
            <person name="Kim H."/>
            <person name="Choi G."/>
            <person name="Song H."/>
            <person name="Lee J."/>
            <person name="Lee S.C."/>
            <person name="Kwon J.K."/>
            <person name="Lee H.Y."/>
            <person name="Koo N."/>
            <person name="Hong Y."/>
            <person name="Kim R.W."/>
            <person name="Kang W.H."/>
            <person name="Huh J.H."/>
            <person name="Kang B.C."/>
            <person name="Yang T.J."/>
            <person name="Lee Y.H."/>
            <person name="Bennetzen J.L."/>
            <person name="Choi D."/>
        </authorList>
    </citation>
    <scope>NUCLEOTIDE SEQUENCE [LARGE SCALE GENOMIC DNA]</scope>
    <source>
        <strain evidence="2">cv. CM334</strain>
    </source>
</reference>
<name>A0A2G2ZNZ4_CAPAN</name>
<dbReference type="GO" id="GO:0071035">
    <property type="term" value="P:nuclear polyadenylation-dependent rRNA catabolic process"/>
    <property type="evidence" value="ECO:0000318"/>
    <property type="project" value="GO_Central"/>
</dbReference>
<dbReference type="Gene3D" id="3.30.230.70">
    <property type="entry name" value="GHMP Kinase, N-terminal domain"/>
    <property type="match status" value="1"/>
</dbReference>
<dbReference type="GO" id="GO:0000177">
    <property type="term" value="C:cytoplasmic exosome (RNase complex)"/>
    <property type="evidence" value="ECO:0000318"/>
    <property type="project" value="GO_Central"/>
</dbReference>
<keyword evidence="2" id="KW-1185">Reference proteome</keyword>
<organism evidence="1 2">
    <name type="scientific">Capsicum annuum</name>
    <name type="common">Capsicum pepper</name>
    <dbReference type="NCBI Taxonomy" id="4072"/>
    <lineage>
        <taxon>Eukaryota</taxon>
        <taxon>Viridiplantae</taxon>
        <taxon>Streptophyta</taxon>
        <taxon>Embryophyta</taxon>
        <taxon>Tracheophyta</taxon>
        <taxon>Spermatophyta</taxon>
        <taxon>Magnoliopsida</taxon>
        <taxon>eudicotyledons</taxon>
        <taxon>Gunneridae</taxon>
        <taxon>Pentapetalae</taxon>
        <taxon>asterids</taxon>
        <taxon>lamiids</taxon>
        <taxon>Solanales</taxon>
        <taxon>Solanaceae</taxon>
        <taxon>Solanoideae</taxon>
        <taxon>Capsiceae</taxon>
        <taxon>Capsicum</taxon>
    </lineage>
</organism>
<dbReference type="GO" id="GO:0034475">
    <property type="term" value="P:U4 snRNA 3'-end processing"/>
    <property type="evidence" value="ECO:0000318"/>
    <property type="project" value="GO_Central"/>
</dbReference>
<dbReference type="Proteomes" id="UP000222542">
    <property type="component" value="Unassembled WGS sequence"/>
</dbReference>
<dbReference type="GO" id="GO:0034473">
    <property type="term" value="P:U1 snRNA 3'-end processing"/>
    <property type="evidence" value="ECO:0000318"/>
    <property type="project" value="GO_Central"/>
</dbReference>
<evidence type="ECO:0000313" key="1">
    <source>
        <dbReference type="EMBL" id="PHT83671.1"/>
    </source>
</evidence>
<reference evidence="1 2" key="1">
    <citation type="journal article" date="2014" name="Nat. Genet.">
        <title>Genome sequence of the hot pepper provides insights into the evolution of pungency in Capsicum species.</title>
        <authorList>
            <person name="Kim S."/>
            <person name="Park M."/>
            <person name="Yeom S.I."/>
            <person name="Kim Y.M."/>
            <person name="Lee J.M."/>
            <person name="Lee H.A."/>
            <person name="Seo E."/>
            <person name="Choi J."/>
            <person name="Cheong K."/>
            <person name="Kim K.T."/>
            <person name="Jung K."/>
            <person name="Lee G.W."/>
            <person name="Oh S.K."/>
            <person name="Bae C."/>
            <person name="Kim S.B."/>
            <person name="Lee H.Y."/>
            <person name="Kim S.Y."/>
            <person name="Kim M.S."/>
            <person name="Kang B.C."/>
            <person name="Jo Y.D."/>
            <person name="Yang H.B."/>
            <person name="Jeong H.J."/>
            <person name="Kang W.H."/>
            <person name="Kwon J.K."/>
            <person name="Shin C."/>
            <person name="Lim J.Y."/>
            <person name="Park J.H."/>
            <person name="Huh J.H."/>
            <person name="Kim J.S."/>
            <person name="Kim B.D."/>
            <person name="Cohen O."/>
            <person name="Paran I."/>
            <person name="Suh M.C."/>
            <person name="Lee S.B."/>
            <person name="Kim Y.K."/>
            <person name="Shin Y."/>
            <person name="Noh S.J."/>
            <person name="Park J."/>
            <person name="Seo Y.S."/>
            <person name="Kwon S.Y."/>
            <person name="Kim H.A."/>
            <person name="Park J.M."/>
            <person name="Kim H.J."/>
            <person name="Choi S.B."/>
            <person name="Bosland P.W."/>
            <person name="Reeves G."/>
            <person name="Jo S.H."/>
            <person name="Lee B.W."/>
            <person name="Cho H.T."/>
            <person name="Choi H.S."/>
            <person name="Lee M.S."/>
            <person name="Yu Y."/>
            <person name="Do Choi Y."/>
            <person name="Park B.S."/>
            <person name="van Deynze A."/>
            <person name="Ashrafi H."/>
            <person name="Hill T."/>
            <person name="Kim W.T."/>
            <person name="Pai H.S."/>
            <person name="Ahn H.K."/>
            <person name="Yeam I."/>
            <person name="Giovannoni J.J."/>
            <person name="Rose J.K."/>
            <person name="Sorensen I."/>
            <person name="Lee S.J."/>
            <person name="Kim R.W."/>
            <person name="Choi I.Y."/>
            <person name="Choi B.S."/>
            <person name="Lim J.S."/>
            <person name="Lee Y.H."/>
            <person name="Choi D."/>
        </authorList>
    </citation>
    <scope>NUCLEOTIDE SEQUENCE [LARGE SCALE GENOMIC DNA]</scope>
    <source>
        <strain evidence="2">cv. CM334</strain>
    </source>
</reference>
<dbReference type="GO" id="GO:0035925">
    <property type="term" value="F:mRNA 3'-UTR AU-rich region binding"/>
    <property type="evidence" value="ECO:0000318"/>
    <property type="project" value="GO_Central"/>
</dbReference>
<proteinExistence type="predicted"/>
<protein>
    <submittedName>
        <fullName evidence="1">Uncharacterized protein</fullName>
    </submittedName>
</protein>